<gene>
    <name evidence="2" type="ORF">XELAEV_18035966mg</name>
</gene>
<dbReference type="AlphaFoldDB" id="A0A974CHC3"/>
<protein>
    <submittedName>
        <fullName evidence="2">Uncharacterized protein</fullName>
    </submittedName>
</protein>
<feature type="chain" id="PRO_5036687523" evidence="1">
    <location>
        <begin position="19"/>
        <end position="93"/>
    </location>
</feature>
<proteinExistence type="predicted"/>
<feature type="signal peptide" evidence="1">
    <location>
        <begin position="1"/>
        <end position="18"/>
    </location>
</feature>
<dbReference type="Proteomes" id="UP000694892">
    <property type="component" value="Chromosome 7L"/>
</dbReference>
<dbReference type="EMBL" id="CM004478">
    <property type="protein sequence ID" value="OCT72987.1"/>
    <property type="molecule type" value="Genomic_DNA"/>
</dbReference>
<keyword evidence="1" id="KW-0732">Signal</keyword>
<reference evidence="3" key="1">
    <citation type="journal article" date="2016" name="Nature">
        <title>Genome evolution in the allotetraploid frog Xenopus laevis.</title>
        <authorList>
            <person name="Session A.M."/>
            <person name="Uno Y."/>
            <person name="Kwon T."/>
            <person name="Chapman J.A."/>
            <person name="Toyoda A."/>
            <person name="Takahashi S."/>
            <person name="Fukui A."/>
            <person name="Hikosaka A."/>
            <person name="Suzuki A."/>
            <person name="Kondo M."/>
            <person name="van Heeringen S.J."/>
            <person name="Quigley I."/>
            <person name="Heinz S."/>
            <person name="Ogino H."/>
            <person name="Ochi H."/>
            <person name="Hellsten U."/>
            <person name="Lyons J.B."/>
            <person name="Simakov O."/>
            <person name="Putnam N."/>
            <person name="Stites J."/>
            <person name="Kuroki Y."/>
            <person name="Tanaka T."/>
            <person name="Michiue T."/>
            <person name="Watanabe M."/>
            <person name="Bogdanovic O."/>
            <person name="Lister R."/>
            <person name="Georgiou G."/>
            <person name="Paranjpe S.S."/>
            <person name="van Kruijsbergen I."/>
            <person name="Shu S."/>
            <person name="Carlson J."/>
            <person name="Kinoshita T."/>
            <person name="Ohta Y."/>
            <person name="Mawaribuchi S."/>
            <person name="Jenkins J."/>
            <person name="Grimwood J."/>
            <person name="Schmutz J."/>
            <person name="Mitros T."/>
            <person name="Mozaffari S.V."/>
            <person name="Suzuki Y."/>
            <person name="Haramoto Y."/>
            <person name="Yamamoto T.S."/>
            <person name="Takagi C."/>
            <person name="Heald R."/>
            <person name="Miller K."/>
            <person name="Haudenschild C."/>
            <person name="Kitzman J."/>
            <person name="Nakayama T."/>
            <person name="Izutsu Y."/>
            <person name="Robert J."/>
            <person name="Fortriede J."/>
            <person name="Burns K."/>
            <person name="Lotay V."/>
            <person name="Karimi K."/>
            <person name="Yasuoka Y."/>
            <person name="Dichmann D.S."/>
            <person name="Flajnik M.F."/>
            <person name="Houston D.W."/>
            <person name="Shendure J."/>
            <person name="DuPasquier L."/>
            <person name="Vize P.D."/>
            <person name="Zorn A.M."/>
            <person name="Ito M."/>
            <person name="Marcotte E.M."/>
            <person name="Wallingford J.B."/>
            <person name="Ito Y."/>
            <person name="Asashima M."/>
            <person name="Ueno N."/>
            <person name="Matsuda Y."/>
            <person name="Veenstra G.J."/>
            <person name="Fujiyama A."/>
            <person name="Harland R.M."/>
            <person name="Taira M."/>
            <person name="Rokhsar D.S."/>
        </authorList>
    </citation>
    <scope>NUCLEOTIDE SEQUENCE [LARGE SCALE GENOMIC DNA]</scope>
    <source>
        <strain evidence="3">J</strain>
    </source>
</reference>
<sequence>MPFVASLASLLLLPGVHYRDVKLLMPPDLFGVWGNGRTTGTTPPPLPSVIFTDRKHLWTQQGLLGGDELGGGVEYPVDKLHLIVTADLMNGTL</sequence>
<evidence type="ECO:0000313" key="2">
    <source>
        <dbReference type="EMBL" id="OCT72987.1"/>
    </source>
</evidence>
<organism evidence="2 3">
    <name type="scientific">Xenopus laevis</name>
    <name type="common">African clawed frog</name>
    <dbReference type="NCBI Taxonomy" id="8355"/>
    <lineage>
        <taxon>Eukaryota</taxon>
        <taxon>Metazoa</taxon>
        <taxon>Chordata</taxon>
        <taxon>Craniata</taxon>
        <taxon>Vertebrata</taxon>
        <taxon>Euteleostomi</taxon>
        <taxon>Amphibia</taxon>
        <taxon>Batrachia</taxon>
        <taxon>Anura</taxon>
        <taxon>Pipoidea</taxon>
        <taxon>Pipidae</taxon>
        <taxon>Xenopodinae</taxon>
        <taxon>Xenopus</taxon>
        <taxon>Xenopus</taxon>
    </lineage>
</organism>
<evidence type="ECO:0000256" key="1">
    <source>
        <dbReference type="SAM" id="SignalP"/>
    </source>
</evidence>
<accession>A0A974CHC3</accession>
<evidence type="ECO:0000313" key="3">
    <source>
        <dbReference type="Proteomes" id="UP000694892"/>
    </source>
</evidence>
<name>A0A974CHC3_XENLA</name>